<dbReference type="RefSeq" id="WP_075058191.1">
    <property type="nucleotide sequence ID" value="NZ_CP012357.1"/>
</dbReference>
<proteinExistence type="predicted"/>
<feature type="transmembrane region" description="Helical" evidence="5">
    <location>
        <begin position="127"/>
        <end position="151"/>
    </location>
</feature>
<organism evidence="7 8">
    <name type="scientific">Spiroplasma litorale</name>
    <dbReference type="NCBI Taxonomy" id="216942"/>
    <lineage>
        <taxon>Bacteria</taxon>
        <taxon>Bacillati</taxon>
        <taxon>Mycoplasmatota</taxon>
        <taxon>Mollicutes</taxon>
        <taxon>Entomoplasmatales</taxon>
        <taxon>Spiroplasmataceae</taxon>
        <taxon>Spiroplasma</taxon>
    </lineage>
</organism>
<dbReference type="PANTHER" id="PTHR43229">
    <property type="entry name" value="NODULATION PROTEIN J"/>
    <property type="match status" value="1"/>
</dbReference>
<dbReference type="STRING" id="216942.SLITO_v1c04450"/>
<gene>
    <name evidence="7" type="ORF">SLITO_v1c04450</name>
</gene>
<evidence type="ECO:0000256" key="2">
    <source>
        <dbReference type="ARBA" id="ARBA00022692"/>
    </source>
</evidence>
<feature type="transmembrane region" description="Helical" evidence="5">
    <location>
        <begin position="12"/>
        <end position="32"/>
    </location>
</feature>
<comment type="subcellular location">
    <subcellularLocation>
        <location evidence="1">Membrane</location>
        <topology evidence="1">Multi-pass membrane protein</topology>
    </subcellularLocation>
</comment>
<feature type="transmembrane region" description="Helical" evidence="5">
    <location>
        <begin position="52"/>
        <end position="72"/>
    </location>
</feature>
<evidence type="ECO:0000313" key="8">
    <source>
        <dbReference type="Proteomes" id="UP000067476"/>
    </source>
</evidence>
<dbReference type="PIRSF" id="PIRSF006648">
    <property type="entry name" value="DrrB"/>
    <property type="match status" value="1"/>
</dbReference>
<dbReference type="PROSITE" id="PS51012">
    <property type="entry name" value="ABC_TM2"/>
    <property type="match status" value="1"/>
</dbReference>
<dbReference type="GO" id="GO:0043190">
    <property type="term" value="C:ATP-binding cassette (ABC) transporter complex"/>
    <property type="evidence" value="ECO:0007669"/>
    <property type="project" value="InterPro"/>
</dbReference>
<evidence type="ECO:0000256" key="4">
    <source>
        <dbReference type="ARBA" id="ARBA00023136"/>
    </source>
</evidence>
<keyword evidence="3 5" id="KW-1133">Transmembrane helix</keyword>
<dbReference type="EMBL" id="CP012357">
    <property type="protein sequence ID" value="AKX34098.1"/>
    <property type="molecule type" value="Genomic_DNA"/>
</dbReference>
<evidence type="ECO:0000256" key="3">
    <source>
        <dbReference type="ARBA" id="ARBA00022989"/>
    </source>
</evidence>
<protein>
    <recommendedName>
        <fullName evidence="6">ABC transmembrane type-2 domain-containing protein</fullName>
    </recommendedName>
</protein>
<accession>A0A0K1W1P9</accession>
<dbReference type="InterPro" id="IPR051784">
    <property type="entry name" value="Nod_factor_ABC_transporter"/>
</dbReference>
<dbReference type="Pfam" id="PF12698">
    <property type="entry name" value="ABC2_membrane_3"/>
    <property type="match status" value="1"/>
</dbReference>
<reference evidence="7 8" key="1">
    <citation type="journal article" date="2015" name="Genome Announc.">
        <title>Complete Genome Sequence of Spiroplasma litorale TN-1T (DSM 21781), a Bacterium Isolated from a Green-Eyed Horsefly (Tabanus nigrovittatus).</title>
        <authorList>
            <person name="Lo W.S."/>
            <person name="Lai Y.C."/>
            <person name="Lien Y.W."/>
            <person name="Wang T.H."/>
            <person name="Kuo C.H."/>
        </authorList>
    </citation>
    <scope>NUCLEOTIDE SEQUENCE [LARGE SCALE GENOMIC DNA]</scope>
    <source>
        <strain evidence="7 8">TN-1</strain>
    </source>
</reference>
<dbReference type="InterPro" id="IPR047817">
    <property type="entry name" value="ABC2_TM_bact-type"/>
</dbReference>
<feature type="transmembrane region" description="Helical" evidence="5">
    <location>
        <begin position="191"/>
        <end position="210"/>
    </location>
</feature>
<dbReference type="PATRIC" id="fig|216942.3.peg.448"/>
<feature type="domain" description="ABC transmembrane type-2" evidence="6">
    <location>
        <begin position="17"/>
        <end position="242"/>
    </location>
</feature>
<keyword evidence="2 5" id="KW-0812">Transmembrane</keyword>
<evidence type="ECO:0000313" key="7">
    <source>
        <dbReference type="EMBL" id="AKX34098.1"/>
    </source>
</evidence>
<dbReference type="AlphaFoldDB" id="A0A0K1W1P9"/>
<name>A0A0K1W1P9_9MOLU</name>
<keyword evidence="4 5" id="KW-0472">Membrane</keyword>
<dbReference type="OrthoDB" id="389221at2"/>
<dbReference type="KEGG" id="sll:SLITO_v1c04450"/>
<dbReference type="PANTHER" id="PTHR43229:SF3">
    <property type="entry name" value="ABC-TYPE MULTIDRUG TRANSPORT SYSTEM, PERMEASE COMPONENT"/>
    <property type="match status" value="1"/>
</dbReference>
<feature type="transmembrane region" description="Helical" evidence="5">
    <location>
        <begin position="217"/>
        <end position="236"/>
    </location>
</feature>
<evidence type="ECO:0000259" key="6">
    <source>
        <dbReference type="PROSITE" id="PS51012"/>
    </source>
</evidence>
<evidence type="ECO:0000256" key="1">
    <source>
        <dbReference type="ARBA" id="ARBA00004141"/>
    </source>
</evidence>
<dbReference type="Proteomes" id="UP000067476">
    <property type="component" value="Chromosome"/>
</dbReference>
<dbReference type="InterPro" id="IPR013525">
    <property type="entry name" value="ABC2_TM"/>
</dbReference>
<feature type="transmembrane region" description="Helical" evidence="5">
    <location>
        <begin position="163"/>
        <end position="185"/>
    </location>
</feature>
<feature type="transmembrane region" description="Helical" evidence="5">
    <location>
        <begin position="93"/>
        <end position="121"/>
    </location>
</feature>
<dbReference type="GO" id="GO:0140359">
    <property type="term" value="F:ABC-type transporter activity"/>
    <property type="evidence" value="ECO:0007669"/>
    <property type="project" value="InterPro"/>
</dbReference>
<sequence length="242" mass="27977">MLAIFKVESIKFIKNPWSIIFGIFFPIMWILIDGFVWGKNSVNGINVMNYVFPGIVLLVASTFTISTISLTLSNDRINKRLKQISITKIGVTMYLFGIVLWNYIVFICDFVLIFLIATFAFELKVSFLQFLFLIIVPLFLFITNFFMAVSIANNSKTTNSNTFITILIFYITIFLSGSSIPTYIFPDWYKWIQIFIPSGSPVLLLTYLSNGINTTEIWYTYLIMIAYILIFGFIAIKTFKWQ</sequence>
<dbReference type="InterPro" id="IPR000412">
    <property type="entry name" value="ABC_2_transport"/>
</dbReference>
<evidence type="ECO:0000256" key="5">
    <source>
        <dbReference type="SAM" id="Phobius"/>
    </source>
</evidence>
<keyword evidence="8" id="KW-1185">Reference proteome</keyword>